<name>A0ABZ2VZV4_9GAMM</name>
<dbReference type="InterPro" id="IPR047655">
    <property type="entry name" value="Transpos_IS630-like"/>
</dbReference>
<evidence type="ECO:0000313" key="3">
    <source>
        <dbReference type="Proteomes" id="UP001475781"/>
    </source>
</evidence>
<dbReference type="NCBIfam" id="NF033545">
    <property type="entry name" value="transpos_IS630"/>
    <property type="match status" value="1"/>
</dbReference>
<dbReference type="RefSeq" id="WP_227507721.1">
    <property type="nucleotide sequence ID" value="NZ_CP101118.1"/>
</dbReference>
<reference evidence="2 3" key="1">
    <citation type="submission" date="2022-07" db="EMBL/GenBank/DDBJ databases">
        <title>A copper resistant bacterium isolated from sediment samples of deep sea hydrothermal areas.</title>
        <authorList>
            <person name="Zeng X."/>
        </authorList>
    </citation>
    <scope>NUCLEOTIDE SEQUENCE [LARGE SCALE GENOMIC DNA]</scope>
    <source>
        <strain evidence="3">CuT 6</strain>
    </source>
</reference>
<dbReference type="InterPro" id="IPR038717">
    <property type="entry name" value="Tc1-like_DDE_dom"/>
</dbReference>
<dbReference type="Gene3D" id="3.30.420.10">
    <property type="entry name" value="Ribonuclease H-like superfamily/Ribonuclease H"/>
    <property type="match status" value="1"/>
</dbReference>
<gene>
    <name evidence="2" type="ORF">NLK58_16985</name>
</gene>
<organism evidence="2 3">
    <name type="scientific">Marinobacter metalliresistant</name>
    <dbReference type="NCBI Taxonomy" id="2961995"/>
    <lineage>
        <taxon>Bacteria</taxon>
        <taxon>Pseudomonadati</taxon>
        <taxon>Pseudomonadota</taxon>
        <taxon>Gammaproteobacteria</taxon>
        <taxon>Pseudomonadales</taxon>
        <taxon>Marinobacteraceae</taxon>
        <taxon>Marinobacter</taxon>
    </lineage>
</organism>
<dbReference type="Proteomes" id="UP001475781">
    <property type="component" value="Chromosome"/>
</dbReference>
<proteinExistence type="predicted"/>
<keyword evidence="3" id="KW-1185">Reference proteome</keyword>
<protein>
    <submittedName>
        <fullName evidence="2">IS630 family transposase</fullName>
    </submittedName>
</protein>
<evidence type="ECO:0000259" key="1">
    <source>
        <dbReference type="Pfam" id="PF13358"/>
    </source>
</evidence>
<dbReference type="Pfam" id="PF13358">
    <property type="entry name" value="DDE_3"/>
    <property type="match status" value="1"/>
</dbReference>
<accession>A0ABZ2VZV4</accession>
<evidence type="ECO:0000313" key="2">
    <source>
        <dbReference type="EMBL" id="WZF88003.1"/>
    </source>
</evidence>
<dbReference type="EMBL" id="CP101118">
    <property type="protein sequence ID" value="WZF88003.1"/>
    <property type="molecule type" value="Genomic_DNA"/>
</dbReference>
<sequence length="318" mass="36689">MLQVNTQMVFKWRKRYRVRDFKGFYDSPRLSQHRKLNRGDVKIYEHTVHQGPIQALHWSISLIRTCRGRVLASALAEECVKFEAATAHYVKITNNPYFLEKVCDIVGLYLNPTDNALVLIVDEKTQIQTFDRTHPNLQLKPGQVERHPYDYKQHSTTSLYADFNILTGEVIGRVAQSHHALEFIDVLRQIDWEAPQDLQLCIILDSNSSHNTLEVKAWLAKNPRFKVHFTPTSASWLNEVEKWFGQLERRALYRGNSISVGESKSGIKKCIKVHNEKLAKPFRWNKTTGHDCIIGMAILRLIDNKRVNLIGAIFGGLE</sequence>
<feature type="domain" description="Tc1-like transposase DDE" evidence="1">
    <location>
        <begin position="120"/>
        <end position="254"/>
    </location>
</feature>
<dbReference type="InterPro" id="IPR036397">
    <property type="entry name" value="RNaseH_sf"/>
</dbReference>